<dbReference type="InterPro" id="IPR017592">
    <property type="entry name" value="Pilus_assmbl_Flp-typ_CpaB"/>
</dbReference>
<feature type="domain" description="SAF" evidence="1">
    <location>
        <begin position="48"/>
        <end position="116"/>
    </location>
</feature>
<dbReference type="SMART" id="SM00858">
    <property type="entry name" value="SAF"/>
    <property type="match status" value="1"/>
</dbReference>
<dbReference type="Pfam" id="PF08666">
    <property type="entry name" value="SAF"/>
    <property type="match status" value="1"/>
</dbReference>
<evidence type="ECO:0000313" key="3">
    <source>
        <dbReference type="Proteomes" id="UP000585681"/>
    </source>
</evidence>
<reference evidence="2" key="1">
    <citation type="submission" date="2020-08" db="EMBL/GenBank/DDBJ databases">
        <title>Genomic Encyclopedia of Type Strains, Phase IV (KMG-IV): sequencing the most valuable type-strain genomes for metagenomic binning, comparative biology and taxonomic classification.</title>
        <authorList>
            <person name="Goeker M."/>
        </authorList>
    </citation>
    <scope>NUCLEOTIDE SEQUENCE [LARGE SCALE GENOMIC DNA]</scope>
    <source>
        <strain evidence="2">DSM 105040</strain>
    </source>
</reference>
<proteinExistence type="predicted"/>
<gene>
    <name evidence="2" type="ORF">GGR17_000369</name>
</gene>
<dbReference type="InterPro" id="IPR031571">
    <property type="entry name" value="RcpC_dom"/>
</dbReference>
<evidence type="ECO:0000313" key="2">
    <source>
        <dbReference type="EMBL" id="MBB4020578.1"/>
    </source>
</evidence>
<dbReference type="Pfam" id="PF16976">
    <property type="entry name" value="RcpC"/>
    <property type="match status" value="1"/>
</dbReference>
<dbReference type="EMBL" id="JACIEQ010000001">
    <property type="protein sequence ID" value="MBB4020578.1"/>
    <property type="molecule type" value="Genomic_DNA"/>
</dbReference>
<dbReference type="InterPro" id="IPR013974">
    <property type="entry name" value="SAF"/>
</dbReference>
<dbReference type="CDD" id="cd11614">
    <property type="entry name" value="SAF_CpaB_FlgA_like"/>
    <property type="match status" value="1"/>
</dbReference>
<dbReference type="RefSeq" id="WP_054538327.1">
    <property type="nucleotide sequence ID" value="NZ_JACIEQ010000001.1"/>
</dbReference>
<keyword evidence="3" id="KW-1185">Reference proteome</keyword>
<sequence length="280" mass="30043">MRLVFGLVLLVGLGLAGFAVYMAQGYISQYQVALAQEKSARANQIKLTEIYVANRALAYGETFTLEDATLVKWPAEVVPEGAFATEDELFPEGAENARTVLRPIEANEPLLAIKVTAPGEDAGITSRLSKGMRAFAISVDVKSGVSGFLRPGDRVDVYWTGSVRERAKVTKLIEAGVRLIAVDQTADENRSSPAIARTVTVEASPRQVAALAQAQSTGQLSLSLVGAQDETVSSAVEIDQNQLLGIEEEQKVVEAAKPEVCTIRTRRGSEVLEIPIPCTN</sequence>
<dbReference type="NCBIfam" id="TIGR03177">
    <property type="entry name" value="pilus_cpaB"/>
    <property type="match status" value="1"/>
</dbReference>
<organism evidence="2 3">
    <name type="scientific">Actibacterium naphthalenivorans</name>
    <dbReference type="NCBI Taxonomy" id="1614693"/>
    <lineage>
        <taxon>Bacteria</taxon>
        <taxon>Pseudomonadati</taxon>
        <taxon>Pseudomonadota</taxon>
        <taxon>Alphaproteobacteria</taxon>
        <taxon>Rhodobacterales</taxon>
        <taxon>Roseobacteraceae</taxon>
        <taxon>Actibacterium</taxon>
    </lineage>
</organism>
<accession>A0A840CAI6</accession>
<dbReference type="Proteomes" id="UP000585681">
    <property type="component" value="Unassembled WGS sequence"/>
</dbReference>
<protein>
    <submittedName>
        <fullName evidence="2">Pilus assembly protein CpaB</fullName>
    </submittedName>
</protein>
<name>A0A840CAI6_9RHOB</name>
<evidence type="ECO:0000259" key="1">
    <source>
        <dbReference type="SMART" id="SM00858"/>
    </source>
</evidence>
<comment type="caution">
    <text evidence="2">The sequence shown here is derived from an EMBL/GenBank/DDBJ whole genome shotgun (WGS) entry which is preliminary data.</text>
</comment>
<dbReference type="AlphaFoldDB" id="A0A840CAI6"/>